<dbReference type="EMBL" id="BLLH01000004">
    <property type="protein sequence ID" value="GFH40646.1"/>
    <property type="molecule type" value="Genomic_DNA"/>
</dbReference>
<feature type="transmembrane region" description="Helical" evidence="5">
    <location>
        <begin position="15"/>
        <end position="41"/>
    </location>
</feature>
<reference evidence="6 7" key="1">
    <citation type="submission" date="2020-02" db="EMBL/GenBank/DDBJ databases">
        <title>Draft genome sequence of Lactococcus sp. Hs20B0-1.</title>
        <authorList>
            <person name="Noda S."/>
            <person name="Yuki M."/>
            <person name="Ohkuma M."/>
        </authorList>
    </citation>
    <scope>NUCLEOTIDE SEQUENCE [LARGE SCALE GENOMIC DNA]</scope>
    <source>
        <strain evidence="6 7">Hs20B0-1</strain>
    </source>
</reference>
<feature type="transmembrane region" description="Helical" evidence="5">
    <location>
        <begin position="325"/>
        <end position="344"/>
    </location>
</feature>
<evidence type="ECO:0000256" key="3">
    <source>
        <dbReference type="ARBA" id="ARBA00022989"/>
    </source>
</evidence>
<sequence length="407" mass="43569">MTKSQKKSPFFYQELLIYCLLAVIIGPVVGGLDAIFGRVLIFFSDFRTAHFDYLIPFLALAGLLIVFLYDRFGKIASRGMGLVFSVGHESDEVIPKRLIPLSVLTTWLTHLFGGSAGREGVAVQIGATFANFLGDRVEVKNRHILIMIGMSAGFGGLFQTPFAAALFAVEALVAGRIYYRALLPALIASSIAAFSAQHLGLEKFSFSLANHGVKLPDFDTRLTIKLLVLGVAFGLCGFTFSWLLKYSKAQLASLLPNPYVRIAAGGAVLSILMTCFGNGRYSGLGTNLIAFALGNGGQIFAWDFLLKLLLTVLTLSLGFQGGEVTPLFAIGASLGAAGAILLGLPPEFAAALGYAAVFASATNTFFAPIMIGCEIFGYNLMPYLLIVVLASYTLNFNQSIYGGQKTL</sequence>
<keyword evidence="7" id="KW-1185">Reference proteome</keyword>
<proteinExistence type="predicted"/>
<dbReference type="InterPro" id="IPR001807">
    <property type="entry name" value="ClC"/>
</dbReference>
<dbReference type="SUPFAM" id="SSF81340">
    <property type="entry name" value="Clc chloride channel"/>
    <property type="match status" value="1"/>
</dbReference>
<dbReference type="Pfam" id="PF00654">
    <property type="entry name" value="Voltage_CLC"/>
    <property type="match status" value="1"/>
</dbReference>
<organism evidence="6 7">
    <name type="scientific">Pseudolactococcus insecticola</name>
    <dbReference type="NCBI Taxonomy" id="2709158"/>
    <lineage>
        <taxon>Bacteria</taxon>
        <taxon>Bacillati</taxon>
        <taxon>Bacillota</taxon>
        <taxon>Bacilli</taxon>
        <taxon>Lactobacillales</taxon>
        <taxon>Streptococcaceae</taxon>
        <taxon>Pseudolactococcus</taxon>
    </lineage>
</organism>
<evidence type="ECO:0000256" key="4">
    <source>
        <dbReference type="ARBA" id="ARBA00023136"/>
    </source>
</evidence>
<dbReference type="GO" id="GO:0015108">
    <property type="term" value="F:chloride transmembrane transporter activity"/>
    <property type="evidence" value="ECO:0007669"/>
    <property type="project" value="InterPro"/>
</dbReference>
<dbReference type="InterPro" id="IPR014743">
    <property type="entry name" value="Cl-channel_core"/>
</dbReference>
<dbReference type="PRINTS" id="PR00762">
    <property type="entry name" value="CLCHANNEL"/>
</dbReference>
<keyword evidence="4 5" id="KW-0472">Membrane</keyword>
<feature type="transmembrane region" description="Helical" evidence="5">
    <location>
        <begin position="181"/>
        <end position="201"/>
    </location>
</feature>
<dbReference type="RefSeq" id="WP_172356330.1">
    <property type="nucleotide sequence ID" value="NZ_BLLH01000004.1"/>
</dbReference>
<evidence type="ECO:0000256" key="5">
    <source>
        <dbReference type="SAM" id="Phobius"/>
    </source>
</evidence>
<dbReference type="InterPro" id="IPR050368">
    <property type="entry name" value="ClC-type_chloride_channel"/>
</dbReference>
<evidence type="ECO:0000256" key="1">
    <source>
        <dbReference type="ARBA" id="ARBA00004141"/>
    </source>
</evidence>
<feature type="transmembrane region" description="Helical" evidence="5">
    <location>
        <begin position="259"/>
        <end position="278"/>
    </location>
</feature>
<feature type="transmembrane region" description="Helical" evidence="5">
    <location>
        <begin position="144"/>
        <end position="169"/>
    </location>
</feature>
<feature type="transmembrane region" description="Helical" evidence="5">
    <location>
        <begin position="351"/>
        <end position="369"/>
    </location>
</feature>
<accession>A0A6A0B6T1</accession>
<evidence type="ECO:0000313" key="6">
    <source>
        <dbReference type="EMBL" id="GFH40646.1"/>
    </source>
</evidence>
<keyword evidence="2 5" id="KW-0812">Transmembrane</keyword>
<feature type="transmembrane region" description="Helical" evidence="5">
    <location>
        <begin position="222"/>
        <end position="244"/>
    </location>
</feature>
<dbReference type="AlphaFoldDB" id="A0A6A0B6T1"/>
<comment type="caution">
    <text evidence="6">The sequence shown here is derived from an EMBL/GenBank/DDBJ whole genome shotgun (WGS) entry which is preliminary data.</text>
</comment>
<feature type="transmembrane region" description="Helical" evidence="5">
    <location>
        <begin position="53"/>
        <end position="70"/>
    </location>
</feature>
<evidence type="ECO:0000313" key="7">
    <source>
        <dbReference type="Proteomes" id="UP000475928"/>
    </source>
</evidence>
<gene>
    <name evidence="6" type="ORF">Hs20B_10440</name>
</gene>
<protein>
    <submittedName>
        <fullName evidence="6">Voltage-gated chloride channel protein</fullName>
    </submittedName>
</protein>
<evidence type="ECO:0000256" key="2">
    <source>
        <dbReference type="ARBA" id="ARBA00022692"/>
    </source>
</evidence>
<dbReference type="GO" id="GO:0016020">
    <property type="term" value="C:membrane"/>
    <property type="evidence" value="ECO:0007669"/>
    <property type="project" value="UniProtKB-SubCell"/>
</dbReference>
<dbReference type="Proteomes" id="UP000475928">
    <property type="component" value="Unassembled WGS sequence"/>
</dbReference>
<feature type="transmembrane region" description="Helical" evidence="5">
    <location>
        <begin position="375"/>
        <end position="395"/>
    </location>
</feature>
<dbReference type="PANTHER" id="PTHR43427">
    <property type="entry name" value="CHLORIDE CHANNEL PROTEIN CLC-E"/>
    <property type="match status" value="1"/>
</dbReference>
<keyword evidence="3 5" id="KW-1133">Transmembrane helix</keyword>
<dbReference type="PANTHER" id="PTHR43427:SF12">
    <property type="entry name" value="CHLORIDE TRANSPORTER"/>
    <property type="match status" value="1"/>
</dbReference>
<name>A0A6A0B6T1_9LACT</name>
<dbReference type="Gene3D" id="1.10.3080.10">
    <property type="entry name" value="Clc chloride channel"/>
    <property type="match status" value="1"/>
</dbReference>
<comment type="subcellular location">
    <subcellularLocation>
        <location evidence="1">Membrane</location>
        <topology evidence="1">Multi-pass membrane protein</topology>
    </subcellularLocation>
</comment>